<evidence type="ECO:0000313" key="3">
    <source>
        <dbReference type="Proteomes" id="UP000426265"/>
    </source>
</evidence>
<evidence type="ECO:0000313" key="1">
    <source>
        <dbReference type="EMBL" id="CAA0413836.1"/>
    </source>
</evidence>
<dbReference type="EMBL" id="CACRSJ010000111">
    <property type="protein sequence ID" value="VYS71757.1"/>
    <property type="molecule type" value="Genomic_DNA"/>
</dbReference>
<dbReference type="AlphaFoldDB" id="A0A654GFF4"/>
<organism evidence="2 3">
    <name type="scientific">Arabidopsis thaliana</name>
    <name type="common">Mouse-ear cress</name>
    <dbReference type="NCBI Taxonomy" id="3702"/>
    <lineage>
        <taxon>Eukaryota</taxon>
        <taxon>Viridiplantae</taxon>
        <taxon>Streptophyta</taxon>
        <taxon>Embryophyta</taxon>
        <taxon>Tracheophyta</taxon>
        <taxon>Spermatophyta</taxon>
        <taxon>Magnoliopsida</taxon>
        <taxon>eudicotyledons</taxon>
        <taxon>Gunneridae</taxon>
        <taxon>Pentapetalae</taxon>
        <taxon>rosids</taxon>
        <taxon>malvids</taxon>
        <taxon>Brassicales</taxon>
        <taxon>Brassicaceae</taxon>
        <taxon>Camelineae</taxon>
        <taxon>Arabidopsis</taxon>
    </lineage>
</organism>
<protein>
    <submittedName>
        <fullName evidence="2">Uncharacterized protein</fullName>
    </submittedName>
</protein>
<dbReference type="Proteomes" id="UP000434276">
    <property type="component" value="Unassembled WGS sequence"/>
</dbReference>
<evidence type="ECO:0000313" key="2">
    <source>
        <dbReference type="EMBL" id="VYS71757.1"/>
    </source>
</evidence>
<proteinExistence type="predicted"/>
<accession>A0A5S9YJ15</accession>
<evidence type="ECO:0000313" key="4">
    <source>
        <dbReference type="Proteomes" id="UP000434276"/>
    </source>
</evidence>
<dbReference type="EMBL" id="CACSHJ010000097">
    <property type="protein sequence ID" value="CAA0413836.1"/>
    <property type="molecule type" value="Genomic_DNA"/>
</dbReference>
<accession>A0A654GFF4</accession>
<dbReference type="Proteomes" id="UP000426265">
    <property type="component" value="Unassembled WGS sequence"/>
</dbReference>
<gene>
    <name evidence="2" type="ORF">AN1_LOCUS27131</name>
    <name evidence="1" type="ORF">C24_LOCUS26944</name>
</gene>
<reference evidence="2 3" key="1">
    <citation type="submission" date="2019-11" db="EMBL/GenBank/DDBJ databases">
        <authorList>
            <person name="Jiao W.-B."/>
            <person name="Schneeberger K."/>
        </authorList>
    </citation>
    <scope>NUCLEOTIDE SEQUENCE [LARGE SCALE GENOMIC DNA]</scope>
    <source>
        <strain evidence="3">cv. An-1</strain>
        <strain evidence="4">cv. C24</strain>
    </source>
</reference>
<sequence length="96" mass="10414">MSTRNLVCLLNSLTCLVREDRLPLTCLVTSRGRLPSLTSEVSRQFPLTTLPSDPKECASGGIIVYKITAAFRINSVLGIKTDKEPIGPRKKVAEGA</sequence>
<name>A0A654GFF4_ARATH</name>